<reference evidence="2" key="1">
    <citation type="submission" date="2006-06" db="EMBL/GenBank/DDBJ databases">
        <title>Complete sequence of chromosome of Chelativorans sp. BNC1.</title>
        <authorList>
            <consortium name="US DOE Joint Genome Institute"/>
            <person name="Copeland A."/>
            <person name="Lucas S."/>
            <person name="Lapidus A."/>
            <person name="Barry K."/>
            <person name="Detter J.C."/>
            <person name="Glavina del Rio T."/>
            <person name="Hammon N."/>
            <person name="Israni S."/>
            <person name="Dalin E."/>
            <person name="Tice H."/>
            <person name="Pitluck S."/>
            <person name="Chertkov O."/>
            <person name="Brettin T."/>
            <person name="Bruce D."/>
            <person name="Han C."/>
            <person name="Tapia R."/>
            <person name="Gilna P."/>
            <person name="Schmutz J."/>
            <person name="Larimer F."/>
            <person name="Land M."/>
            <person name="Hauser L."/>
            <person name="Kyrpides N."/>
            <person name="Mikhailova N."/>
            <person name="Richardson P."/>
        </authorList>
    </citation>
    <scope>NUCLEOTIDE SEQUENCE</scope>
    <source>
        <strain evidence="2">BNC1</strain>
    </source>
</reference>
<evidence type="ECO:0000313" key="2">
    <source>
        <dbReference type="EMBL" id="ABG64280.1"/>
    </source>
</evidence>
<dbReference type="OrthoDB" id="7054794at2"/>
<feature type="signal peptide" evidence="1">
    <location>
        <begin position="1"/>
        <end position="27"/>
    </location>
</feature>
<dbReference type="HOGENOM" id="CLU_836000_0_0_5"/>
<sequence precursor="true">MKFIGNWRLSAVVIGFLAGAMSVPASAQVVNYPEGGPRLVDYSELPDWNGLWERGGDIIWNDAIPPGVKQHAPFNEEYMRTVFKPAGGGFRSLPGMMIALRPLEFHINPYAVFITNEMGLVRRIYTDGRDHPEHPLPSPMGHSIGHWEGNVLKVHTCCLMEGQDLPGGGKQSPTMEVEERFWSPEPGTLKVEISVTDPVLFTEPWTTEKTYYHRPEWEVVTLQGDGGAGRDFPEAQPGENWVTEASAPTPVSKLTEGAFDDVEISGPVLADEDLNVVTARAVGNTAPETVEILDVVRHDKFITWKGKTRSAVWNCAAALDGSGAFCGGGAQH</sequence>
<organism evidence="2">
    <name type="scientific">Chelativorans sp. (strain BNC1)</name>
    <dbReference type="NCBI Taxonomy" id="266779"/>
    <lineage>
        <taxon>Bacteria</taxon>
        <taxon>Pseudomonadati</taxon>
        <taxon>Pseudomonadota</taxon>
        <taxon>Alphaproteobacteria</taxon>
        <taxon>Hyphomicrobiales</taxon>
        <taxon>Phyllobacteriaceae</taxon>
        <taxon>Chelativorans</taxon>
    </lineage>
</organism>
<dbReference type="KEGG" id="mes:Meso_2907"/>
<accession>Q11E95</accession>
<feature type="chain" id="PRO_5004180020" evidence="1">
    <location>
        <begin position="28"/>
        <end position="332"/>
    </location>
</feature>
<proteinExistence type="predicted"/>
<dbReference type="AlphaFoldDB" id="Q11E95"/>
<gene>
    <name evidence="2" type="ordered locus">Meso_2907</name>
</gene>
<protein>
    <submittedName>
        <fullName evidence="2">Uncharacterized protein</fullName>
    </submittedName>
</protein>
<keyword evidence="1" id="KW-0732">Signal</keyword>
<evidence type="ECO:0000256" key="1">
    <source>
        <dbReference type="SAM" id="SignalP"/>
    </source>
</evidence>
<dbReference type="EMBL" id="CP000390">
    <property type="protein sequence ID" value="ABG64280.1"/>
    <property type="molecule type" value="Genomic_DNA"/>
</dbReference>
<name>Q11E95_CHESB</name>